<dbReference type="OrthoDB" id="9806724at2"/>
<feature type="compositionally biased region" description="Basic and acidic residues" evidence="9">
    <location>
        <begin position="503"/>
        <end position="514"/>
    </location>
</feature>
<evidence type="ECO:0000313" key="12">
    <source>
        <dbReference type="Proteomes" id="UP000267208"/>
    </source>
</evidence>
<dbReference type="InterPro" id="IPR007329">
    <property type="entry name" value="FMN-bd"/>
</dbReference>
<dbReference type="InterPro" id="IPR050315">
    <property type="entry name" value="FAD-oxidoreductase_2"/>
</dbReference>
<sequence length="607" mass="66732">MFEDSNLQWNATYDVIVLGFGGAGATAARFAADNGAKVLITDSAPEGHEGGNTRYAGQVISTGSNLDDLRKYYQDLAFPLSYDKDLMETYVQGLYDIPNYLEKYLGVKPFIMAQHPDSPVSKALHFMAHEYPEFRGQATHDLVAMHEGVADSALWKNLRQQVLKRADKIDVLYQTPAEHLIQNPATGAVVGVQIKRNDKFLNVYANNGVVMATGGFENNSKMVENYLGETSLNPIGSLYNKGIGIKMASEVGAQLYNMNNYEAYGIFHGLTPKPAKGQRSQFLPFDWPAFHQGSLIVVGDDGTRYFDENEMHRHGHTQDHGNWRILQAQRHPYVVFDQKKYDELANDKNAPYPEFLDSVVKADNLDSLAQVMNVNVDKLRNTIKDFNHFADIKRDYAFNRDADTLTAFDDGPYYALAMVQGLLNTQGGPVHNSKAEVVDNDNNVIPHLYAAGELGSLMGRQYNGGSNLAENLIFGKIAGENAASAKPEIKTSTTVDTQTSASVHEEGLGSDVGEEHFETKANQYIGKSTSGMGNEIVVRVTAPEKDDIQNIEILKQSESDDYGLKAVKKLPKEIVAKNSVDVDTVSGASASSKAIKEAVANALKQVK</sequence>
<evidence type="ECO:0000256" key="1">
    <source>
        <dbReference type="ARBA" id="ARBA00001917"/>
    </source>
</evidence>
<keyword evidence="5" id="KW-0285">Flavoprotein</keyword>
<dbReference type="PANTHER" id="PTHR43400">
    <property type="entry name" value="FUMARATE REDUCTASE"/>
    <property type="match status" value="1"/>
</dbReference>
<keyword evidence="6" id="KW-0274">FAD</keyword>
<dbReference type="Gene3D" id="3.90.700.10">
    <property type="entry name" value="Succinate dehydrogenase/fumarate reductase flavoprotein, catalytic domain"/>
    <property type="match status" value="1"/>
</dbReference>
<dbReference type="SUPFAM" id="SSF56425">
    <property type="entry name" value="Succinate dehydrogenase/fumarate reductase flavoprotein, catalytic domain"/>
    <property type="match status" value="1"/>
</dbReference>
<evidence type="ECO:0000256" key="8">
    <source>
        <dbReference type="ARBA" id="ARBA00049922"/>
    </source>
</evidence>
<dbReference type="EC" id="1.3.99.33" evidence="3"/>
<dbReference type="SUPFAM" id="SSF51905">
    <property type="entry name" value="FAD/NAD(P)-binding domain"/>
    <property type="match status" value="1"/>
</dbReference>
<dbReference type="GO" id="GO:0033765">
    <property type="term" value="F:steroid dehydrogenase activity, acting on the CH-CH group of donors"/>
    <property type="evidence" value="ECO:0007669"/>
    <property type="project" value="UniProtKB-ARBA"/>
</dbReference>
<dbReference type="SMART" id="SM00900">
    <property type="entry name" value="FMN_bind"/>
    <property type="match status" value="1"/>
</dbReference>
<dbReference type="Pfam" id="PF00890">
    <property type="entry name" value="FAD_binding_2"/>
    <property type="match status" value="1"/>
</dbReference>
<proteinExistence type="predicted"/>
<name>A0A386PWP4_9LACO</name>
<evidence type="ECO:0000256" key="6">
    <source>
        <dbReference type="ARBA" id="ARBA00022827"/>
    </source>
</evidence>
<comment type="catalytic activity">
    <reaction evidence="8">
        <text>dihydrourocanate + A = urocanate + AH2</text>
        <dbReference type="Rhea" id="RHEA:36059"/>
        <dbReference type="ChEBI" id="CHEBI:13193"/>
        <dbReference type="ChEBI" id="CHEBI:17499"/>
        <dbReference type="ChEBI" id="CHEBI:27247"/>
        <dbReference type="ChEBI" id="CHEBI:72991"/>
        <dbReference type="EC" id="1.3.99.33"/>
    </reaction>
</comment>
<evidence type="ECO:0000256" key="3">
    <source>
        <dbReference type="ARBA" id="ARBA00013137"/>
    </source>
</evidence>
<dbReference type="GO" id="GO:0008202">
    <property type="term" value="P:steroid metabolic process"/>
    <property type="evidence" value="ECO:0007669"/>
    <property type="project" value="UniProtKB-ARBA"/>
</dbReference>
<dbReference type="InterPro" id="IPR003953">
    <property type="entry name" value="FAD-dep_OxRdtase_2_FAD-bd"/>
</dbReference>
<dbReference type="InterPro" id="IPR036188">
    <property type="entry name" value="FAD/NAD-bd_sf"/>
</dbReference>
<protein>
    <recommendedName>
        <fullName evidence="4">Urocanate reductase</fullName>
        <ecNumber evidence="3">1.3.99.33</ecNumber>
    </recommendedName>
</protein>
<organism evidence="11 12">
    <name type="scientific">Companilactobacillus zhachilii</name>
    <dbReference type="NCBI Taxonomy" id="2304606"/>
    <lineage>
        <taxon>Bacteria</taxon>
        <taxon>Bacillati</taxon>
        <taxon>Bacillota</taxon>
        <taxon>Bacilli</taxon>
        <taxon>Lactobacillales</taxon>
        <taxon>Lactobacillaceae</taxon>
        <taxon>Companilactobacillus</taxon>
    </lineage>
</organism>
<dbReference type="Pfam" id="PF04205">
    <property type="entry name" value="FMN_bind"/>
    <property type="match status" value="1"/>
</dbReference>
<evidence type="ECO:0000259" key="10">
    <source>
        <dbReference type="SMART" id="SM00900"/>
    </source>
</evidence>
<comment type="cofactor">
    <cofactor evidence="2">
        <name>FAD</name>
        <dbReference type="ChEBI" id="CHEBI:57692"/>
    </cofactor>
</comment>
<feature type="compositionally biased region" description="Polar residues" evidence="9">
    <location>
        <begin position="490"/>
        <end position="502"/>
    </location>
</feature>
<evidence type="ECO:0000256" key="2">
    <source>
        <dbReference type="ARBA" id="ARBA00001974"/>
    </source>
</evidence>
<dbReference type="AlphaFoldDB" id="A0A386PWP4"/>
<keyword evidence="7" id="KW-0560">Oxidoreductase</keyword>
<evidence type="ECO:0000256" key="7">
    <source>
        <dbReference type="ARBA" id="ARBA00023002"/>
    </source>
</evidence>
<comment type="cofactor">
    <cofactor evidence="1">
        <name>FMN</name>
        <dbReference type="ChEBI" id="CHEBI:58210"/>
    </cofactor>
</comment>
<dbReference type="PANTHER" id="PTHR43400:SF10">
    <property type="entry name" value="3-OXOSTEROID 1-DEHYDROGENASE"/>
    <property type="match status" value="1"/>
</dbReference>
<dbReference type="RefSeq" id="WP_120143172.1">
    <property type="nucleotide sequence ID" value="NZ_CP031933.2"/>
</dbReference>
<evidence type="ECO:0000256" key="4">
    <source>
        <dbReference type="ARBA" id="ARBA00015872"/>
    </source>
</evidence>
<feature type="region of interest" description="Disordered" evidence="9">
    <location>
        <begin position="488"/>
        <end position="514"/>
    </location>
</feature>
<keyword evidence="12" id="KW-1185">Reference proteome</keyword>
<dbReference type="GO" id="GO:0016020">
    <property type="term" value="C:membrane"/>
    <property type="evidence" value="ECO:0007669"/>
    <property type="project" value="InterPro"/>
</dbReference>
<evidence type="ECO:0000256" key="5">
    <source>
        <dbReference type="ARBA" id="ARBA00022630"/>
    </source>
</evidence>
<dbReference type="Gene3D" id="3.90.1010.20">
    <property type="match status" value="1"/>
</dbReference>
<dbReference type="EMBL" id="CP031933">
    <property type="protein sequence ID" value="AYE38947.1"/>
    <property type="molecule type" value="Genomic_DNA"/>
</dbReference>
<feature type="domain" description="FMN-binding" evidence="10">
    <location>
        <begin position="531"/>
        <end position="606"/>
    </location>
</feature>
<dbReference type="Proteomes" id="UP000267208">
    <property type="component" value="Chromosome"/>
</dbReference>
<evidence type="ECO:0000313" key="11">
    <source>
        <dbReference type="EMBL" id="AYE38947.1"/>
    </source>
</evidence>
<dbReference type="Gene3D" id="3.50.50.60">
    <property type="entry name" value="FAD/NAD(P)-binding domain"/>
    <property type="match status" value="1"/>
</dbReference>
<dbReference type="GO" id="GO:0010181">
    <property type="term" value="F:FMN binding"/>
    <property type="evidence" value="ECO:0007669"/>
    <property type="project" value="InterPro"/>
</dbReference>
<reference evidence="12" key="1">
    <citation type="submission" date="2018-08" db="EMBL/GenBank/DDBJ databases">
        <title>Genome of Lactobacillus sp. HBUAS52074.</title>
        <authorList>
            <person name="Guo Z."/>
            <person name="Zhang Z.D."/>
        </authorList>
    </citation>
    <scope>NUCLEOTIDE SEQUENCE [LARGE SCALE GENOMIC DNA]</scope>
    <source>
        <strain evidence="12">HBUAS52074</strain>
    </source>
</reference>
<dbReference type="KEGG" id="lzh:D1B17_10025"/>
<gene>
    <name evidence="11" type="ORF">D1B17_10025</name>
</gene>
<evidence type="ECO:0000256" key="9">
    <source>
        <dbReference type="SAM" id="MobiDB-lite"/>
    </source>
</evidence>
<accession>A0A386PWP4</accession>
<dbReference type="InterPro" id="IPR027477">
    <property type="entry name" value="Succ_DH/fumarate_Rdtase_cat_sf"/>
</dbReference>